<dbReference type="AlphaFoldDB" id="A0A1H4EXQ1"/>
<dbReference type="SMART" id="SM00965">
    <property type="entry name" value="STN"/>
    <property type="match status" value="1"/>
</dbReference>
<dbReference type="SUPFAM" id="SSF49464">
    <property type="entry name" value="Carboxypeptidase regulatory domain-like"/>
    <property type="match status" value="1"/>
</dbReference>
<dbReference type="Gene3D" id="2.60.40.1120">
    <property type="entry name" value="Carboxypeptidase-like, regulatory domain"/>
    <property type="match status" value="1"/>
</dbReference>
<dbReference type="InterPro" id="IPR012910">
    <property type="entry name" value="Plug_dom"/>
</dbReference>
<evidence type="ECO:0000256" key="4">
    <source>
        <dbReference type="PROSITE-ProRule" id="PRU01360"/>
    </source>
</evidence>
<keyword evidence="4" id="KW-0812">Transmembrane</keyword>
<keyword evidence="1 4" id="KW-0813">Transport</keyword>
<dbReference type="InterPro" id="IPR011662">
    <property type="entry name" value="Secretin/TonB_short_N"/>
</dbReference>
<keyword evidence="7" id="KW-1185">Reference proteome</keyword>
<dbReference type="Gene3D" id="3.55.50.30">
    <property type="match status" value="1"/>
</dbReference>
<dbReference type="EMBL" id="FNRI01000008">
    <property type="protein sequence ID" value="SEA89400.1"/>
    <property type="molecule type" value="Genomic_DNA"/>
</dbReference>
<dbReference type="PROSITE" id="PS52016">
    <property type="entry name" value="TONB_DEPENDENT_REC_3"/>
    <property type="match status" value="1"/>
</dbReference>
<dbReference type="InterPro" id="IPR023996">
    <property type="entry name" value="TonB-dep_OMP_SusC/RagA"/>
</dbReference>
<evidence type="ECO:0000313" key="6">
    <source>
        <dbReference type="EMBL" id="SEA89400.1"/>
    </source>
</evidence>
<name>A0A1H4EXQ1_9BACT</name>
<keyword evidence="4" id="KW-1134">Transmembrane beta strand</keyword>
<dbReference type="NCBIfam" id="TIGR04056">
    <property type="entry name" value="OMP_RagA_SusC"/>
    <property type="match status" value="1"/>
</dbReference>
<evidence type="ECO:0000256" key="1">
    <source>
        <dbReference type="ARBA" id="ARBA00022448"/>
    </source>
</evidence>
<dbReference type="InterPro" id="IPR023997">
    <property type="entry name" value="TonB-dep_OMP_SusC/RagA_CS"/>
</dbReference>
<dbReference type="InterPro" id="IPR039426">
    <property type="entry name" value="TonB-dep_rcpt-like"/>
</dbReference>
<dbReference type="Proteomes" id="UP000183253">
    <property type="component" value="Unassembled WGS sequence"/>
</dbReference>
<evidence type="ECO:0000259" key="5">
    <source>
        <dbReference type="SMART" id="SM00965"/>
    </source>
</evidence>
<comment type="subcellular location">
    <subcellularLocation>
        <location evidence="4">Cell outer membrane</location>
        <topology evidence="4">Multi-pass membrane protein</topology>
    </subcellularLocation>
</comment>
<dbReference type="InterPro" id="IPR037066">
    <property type="entry name" value="Plug_dom_sf"/>
</dbReference>
<dbReference type="InterPro" id="IPR008969">
    <property type="entry name" value="CarboxyPept-like_regulatory"/>
</dbReference>
<accession>A0A1H4EXQ1</accession>
<sequence length="1142" mass="128115">MTQLYQWMQRRGLFPIRRGGALLVLMFLAGGVRAFGAPEAVQRVTLDLKNATLQEAFLQIEKQTDYAFIYADNTRPRLTAHRVTLHLTTQPVPAVLDKLLEKSGLTYEIRGRQITVSPLPPAPARSAAAVTARQTFSGNVISATDNRPIVGASVYVEGSDAGTITGPDGYYSIDVPPGTHEVSFSFLGYETRRVPADNPILFKLVQLFEAENSISEVVVVGFGVQKKESLVGAVQAVKPSELKVTSSNLTTAFAGRIAGMVSVQSSGEPGADGANFWIRGISTFGTNKEPLIIIDGVEVVAEMLNHTAPESIESFSVLKDATATALYGSRGANGVLIVTTKEGRNSEKLTVNVRAEAGISMPTRVQKIADGVTYMEAFNEALWTRTALSERGNFKPYYSEEKIEGTRRGLNPYVFPNNNWYEMLFKDMTWNQSFNINARGGGSKITYFLNASIHNEDGIVRRPSESKFNTNINAQKYIFQSNIAAQLTRTTRVSLRMNTQLYYRHLPDVSVSDLFYYTMRANPVSFPATFPSEKAGVNYTVYGNSESWGNGLDINPYAELSRGYKDRHTNYMTNNLQVDQNLDFITKGLSVKGMVTFFNKTYNDVARYFRPFYYTLSDYMIKDDGSYDYSIRELPQNPVGSTYLGTWTSGSGYRELQFQASANYARTFGDHDVNAMLVYHQREKLNNRPSSTETDVLPFREQGLAGRLTYSYKSKYLMEANFGYNGSENFIRGRRFGFFPSVAVGWVVSREGFFRPLTKVVNNLKFRVSYGESGNDALAARFPYISTITMDNKLNVYFGDKYAQQSGPGITLLGNEDASWEISRKFNAGMDLNMFDNSLSIIVDAFNENRSGIFMQRVSLPSSMGYTGETSYGNIGKVRNYGVDGSLEYNRAFGKDLIVSVRGTFTYAHNETVFRDEARGTAPYMLRKGQPIYSLWGLVADGLFASQEEIDSSPVQTFSGTVLPGDIKYRDLNGDGVIDDNDQTSIGRPTIPEIFYGFGANIQYKKFDFSFFFQGTGRYGIEMIDMHPFRDDQYSGFNMTQWVADNYWRESAPNPDAEYPRLDINYNKNNTQRSSFWIRNGAYLRLKTVELGFTHKSLRVYFVGTNLLTFSPFKNWDPELGRGNGLVYPLQKTLKIGVQYNF</sequence>
<dbReference type="Pfam" id="PF13715">
    <property type="entry name" value="CarbopepD_reg_2"/>
    <property type="match status" value="1"/>
</dbReference>
<dbReference type="SUPFAM" id="SSF56935">
    <property type="entry name" value="Porins"/>
    <property type="match status" value="1"/>
</dbReference>
<evidence type="ECO:0000256" key="2">
    <source>
        <dbReference type="ARBA" id="ARBA00023136"/>
    </source>
</evidence>
<comment type="similarity">
    <text evidence="4">Belongs to the TonB-dependent receptor family.</text>
</comment>
<reference evidence="6 7" key="1">
    <citation type="submission" date="2016-10" db="EMBL/GenBank/DDBJ databases">
        <authorList>
            <person name="de Groot N.N."/>
        </authorList>
    </citation>
    <scope>NUCLEOTIDE SEQUENCE [LARGE SCALE GENOMIC DNA]</scope>
    <source>
        <strain evidence="6 7">DSM 25383</strain>
    </source>
</reference>
<evidence type="ECO:0000313" key="7">
    <source>
        <dbReference type="Proteomes" id="UP000183253"/>
    </source>
</evidence>
<proteinExistence type="inferred from homology"/>
<dbReference type="Pfam" id="PF07660">
    <property type="entry name" value="STN"/>
    <property type="match status" value="1"/>
</dbReference>
<dbReference type="NCBIfam" id="TIGR04057">
    <property type="entry name" value="SusC_RagA_signa"/>
    <property type="match status" value="1"/>
</dbReference>
<feature type="domain" description="Secretin/TonB short N-terminal" evidence="5">
    <location>
        <begin position="66"/>
        <end position="119"/>
    </location>
</feature>
<organism evidence="6 7">
    <name type="scientific">Alistipes timonensis JC136</name>
    <dbReference type="NCBI Taxonomy" id="1033731"/>
    <lineage>
        <taxon>Bacteria</taxon>
        <taxon>Pseudomonadati</taxon>
        <taxon>Bacteroidota</taxon>
        <taxon>Bacteroidia</taxon>
        <taxon>Bacteroidales</taxon>
        <taxon>Rikenellaceae</taxon>
        <taxon>Alistipes</taxon>
    </lineage>
</organism>
<keyword evidence="2 4" id="KW-0472">Membrane</keyword>
<dbReference type="GO" id="GO:0009279">
    <property type="term" value="C:cell outer membrane"/>
    <property type="evidence" value="ECO:0007669"/>
    <property type="project" value="UniProtKB-SubCell"/>
</dbReference>
<protein>
    <submittedName>
        <fullName evidence="6">TonB-linked outer membrane protein, SusC/RagA family</fullName>
    </submittedName>
</protein>
<dbReference type="Pfam" id="PF07715">
    <property type="entry name" value="Plug"/>
    <property type="match status" value="1"/>
</dbReference>
<dbReference type="STRING" id="1033731.SAMN05444145_108122"/>
<gene>
    <name evidence="6" type="ORF">SAMN05444145_108122</name>
</gene>
<evidence type="ECO:0000256" key="3">
    <source>
        <dbReference type="ARBA" id="ARBA00023237"/>
    </source>
</evidence>
<dbReference type="RefSeq" id="WP_010264993.1">
    <property type="nucleotide sequence ID" value="NZ_CAEG01000015.1"/>
</dbReference>
<dbReference type="FunFam" id="2.170.130.10:FF:000003">
    <property type="entry name" value="SusC/RagA family TonB-linked outer membrane protein"/>
    <property type="match status" value="1"/>
</dbReference>
<keyword evidence="3 4" id="KW-0998">Cell outer membrane</keyword>
<dbReference type="Gene3D" id="2.170.130.10">
    <property type="entry name" value="TonB-dependent receptor, plug domain"/>
    <property type="match status" value="1"/>
</dbReference>